<dbReference type="EMBL" id="FXUG01000001">
    <property type="protein sequence ID" value="SMP42982.1"/>
    <property type="molecule type" value="Genomic_DNA"/>
</dbReference>
<protein>
    <submittedName>
        <fullName evidence="1">Uncharacterized protein</fullName>
    </submittedName>
</protein>
<proteinExistence type="predicted"/>
<gene>
    <name evidence="1" type="ORF">SAMN06265222_101871</name>
</gene>
<evidence type="ECO:0000313" key="1">
    <source>
        <dbReference type="EMBL" id="SMP42982.1"/>
    </source>
</evidence>
<evidence type="ECO:0000313" key="2">
    <source>
        <dbReference type="Proteomes" id="UP001158067"/>
    </source>
</evidence>
<comment type="caution">
    <text evidence="1">The sequence shown here is derived from an EMBL/GenBank/DDBJ whole genome shotgun (WGS) entry which is preliminary data.</text>
</comment>
<reference evidence="1 2" key="1">
    <citation type="submission" date="2017-05" db="EMBL/GenBank/DDBJ databases">
        <authorList>
            <person name="Varghese N."/>
            <person name="Submissions S."/>
        </authorList>
    </citation>
    <scope>NUCLEOTIDE SEQUENCE [LARGE SCALE GENOMIC DNA]</scope>
    <source>
        <strain evidence="1 2">DSM 25457</strain>
    </source>
</reference>
<dbReference type="Proteomes" id="UP001158067">
    <property type="component" value="Unassembled WGS sequence"/>
</dbReference>
<dbReference type="RefSeq" id="WP_283431044.1">
    <property type="nucleotide sequence ID" value="NZ_FXUG01000001.1"/>
</dbReference>
<keyword evidence="2" id="KW-1185">Reference proteome</keyword>
<accession>A0ABY1PTL7</accession>
<organism evidence="1 2">
    <name type="scientific">Neorhodopirellula lusitana</name>
    <dbReference type="NCBI Taxonomy" id="445327"/>
    <lineage>
        <taxon>Bacteria</taxon>
        <taxon>Pseudomonadati</taxon>
        <taxon>Planctomycetota</taxon>
        <taxon>Planctomycetia</taxon>
        <taxon>Pirellulales</taxon>
        <taxon>Pirellulaceae</taxon>
        <taxon>Neorhodopirellula</taxon>
    </lineage>
</organism>
<sequence length="74" mass="8019">MIDPSGRFLLASYFQTGQVSVHRIVGEGRLLSEPVELLSIESHTTVVSPNVLWCWSELSASDPSESLDGATDSL</sequence>
<name>A0ABY1PTL7_9BACT</name>